<dbReference type="GO" id="GO:0005737">
    <property type="term" value="C:cytoplasm"/>
    <property type="evidence" value="ECO:0007669"/>
    <property type="project" value="UniProtKB-SubCell"/>
</dbReference>
<feature type="domain" description="Ribosomal RNA small subunit methyltransferase E methyltransferase" evidence="11">
    <location>
        <begin position="71"/>
        <end position="227"/>
    </location>
</feature>
<accession>A0A937FWV2</accession>
<dbReference type="GO" id="GO:0070042">
    <property type="term" value="F:rRNA (uridine-N3-)-methyltransferase activity"/>
    <property type="evidence" value="ECO:0007669"/>
    <property type="project" value="TreeGrafter"/>
</dbReference>
<dbReference type="InterPro" id="IPR046887">
    <property type="entry name" value="RsmE_PUA-like"/>
</dbReference>
<dbReference type="InterPro" id="IPR006700">
    <property type="entry name" value="RsmE"/>
</dbReference>
<comment type="function">
    <text evidence="8 10">Specifically methylates the N3 position of the uracil ring of uridine 1498 (m3U1498) in 16S rRNA. Acts on the fully assembled 30S ribosomal subunit.</text>
</comment>
<feature type="domain" description="Ribosomal RNA small subunit methyltransferase E PUA-like" evidence="12">
    <location>
        <begin position="16"/>
        <end position="63"/>
    </location>
</feature>
<comment type="subcellular location">
    <subcellularLocation>
        <location evidence="1 10">Cytoplasm</location>
    </subcellularLocation>
</comment>
<dbReference type="Pfam" id="PF20260">
    <property type="entry name" value="PUA_4"/>
    <property type="match status" value="1"/>
</dbReference>
<organism evidence="13 14">
    <name type="scientific">Fulvivirga marina</name>
    <dbReference type="NCBI Taxonomy" id="2494733"/>
    <lineage>
        <taxon>Bacteria</taxon>
        <taxon>Pseudomonadati</taxon>
        <taxon>Bacteroidota</taxon>
        <taxon>Cytophagia</taxon>
        <taxon>Cytophagales</taxon>
        <taxon>Fulvivirgaceae</taxon>
        <taxon>Fulvivirga</taxon>
    </lineage>
</organism>
<dbReference type="PANTHER" id="PTHR30027">
    <property type="entry name" value="RIBOSOMAL RNA SMALL SUBUNIT METHYLTRANSFERASE E"/>
    <property type="match status" value="1"/>
</dbReference>
<keyword evidence="7 10" id="KW-0949">S-adenosyl-L-methionine</keyword>
<evidence type="ECO:0000256" key="5">
    <source>
        <dbReference type="ARBA" id="ARBA00022603"/>
    </source>
</evidence>
<keyword evidence="6 10" id="KW-0808">Transferase</keyword>
<sequence>MALFYQPEIPAGVHYLDQEESRHCVKVLRHGTGDIIKILDGKGNIYKAQITTASPKECVFEIIDTTIQDKPPFHIHIAIAPTKNLDRMEWFIEKAVEIGIQEVSFMLCKNSERRILKTERLEKKAVSAMKQSQGSYMPLINELVSYPDFISKTREEQKYIAYVDFSNPAKLYQTASPEGTYCILIGPEGDFTKDELELAIQNGFSKVSLGNSRLRTETAGLAACHILNLINLQ</sequence>
<dbReference type="AlphaFoldDB" id="A0A937FWV2"/>
<gene>
    <name evidence="13" type="ORF">JMN32_06005</name>
</gene>
<keyword evidence="4 10" id="KW-0698">rRNA processing</keyword>
<dbReference type="EC" id="2.1.1.193" evidence="10"/>
<keyword evidence="14" id="KW-1185">Reference proteome</keyword>
<dbReference type="Pfam" id="PF04452">
    <property type="entry name" value="Methyltrans_RNA"/>
    <property type="match status" value="1"/>
</dbReference>
<comment type="similarity">
    <text evidence="2 10">Belongs to the RNA methyltransferase RsmE family.</text>
</comment>
<dbReference type="InterPro" id="IPR015947">
    <property type="entry name" value="PUA-like_sf"/>
</dbReference>
<dbReference type="Gene3D" id="2.40.240.20">
    <property type="entry name" value="Hypothetical PUA domain-like, domain 1"/>
    <property type="match status" value="1"/>
</dbReference>
<evidence type="ECO:0000256" key="1">
    <source>
        <dbReference type="ARBA" id="ARBA00004496"/>
    </source>
</evidence>
<dbReference type="Proteomes" id="UP000614216">
    <property type="component" value="Unassembled WGS sequence"/>
</dbReference>
<dbReference type="InterPro" id="IPR029028">
    <property type="entry name" value="Alpha/beta_knot_MTases"/>
</dbReference>
<dbReference type="PANTHER" id="PTHR30027:SF3">
    <property type="entry name" value="16S RRNA (URACIL(1498)-N(3))-METHYLTRANSFERASE"/>
    <property type="match status" value="1"/>
</dbReference>
<dbReference type="PIRSF" id="PIRSF015601">
    <property type="entry name" value="MTase_slr0722"/>
    <property type="match status" value="1"/>
</dbReference>
<evidence type="ECO:0000256" key="6">
    <source>
        <dbReference type="ARBA" id="ARBA00022679"/>
    </source>
</evidence>
<dbReference type="CDD" id="cd18084">
    <property type="entry name" value="RsmE-like"/>
    <property type="match status" value="1"/>
</dbReference>
<evidence type="ECO:0000313" key="13">
    <source>
        <dbReference type="EMBL" id="MBL6445851.1"/>
    </source>
</evidence>
<proteinExistence type="inferred from homology"/>
<dbReference type="SUPFAM" id="SSF88697">
    <property type="entry name" value="PUA domain-like"/>
    <property type="match status" value="1"/>
</dbReference>
<dbReference type="InterPro" id="IPR029026">
    <property type="entry name" value="tRNA_m1G_MTases_N"/>
</dbReference>
<evidence type="ECO:0000256" key="8">
    <source>
        <dbReference type="ARBA" id="ARBA00025699"/>
    </source>
</evidence>
<dbReference type="NCBIfam" id="TIGR00046">
    <property type="entry name" value="RsmE family RNA methyltransferase"/>
    <property type="match status" value="1"/>
</dbReference>
<evidence type="ECO:0000256" key="9">
    <source>
        <dbReference type="ARBA" id="ARBA00047944"/>
    </source>
</evidence>
<evidence type="ECO:0000256" key="7">
    <source>
        <dbReference type="ARBA" id="ARBA00022691"/>
    </source>
</evidence>
<evidence type="ECO:0000256" key="4">
    <source>
        <dbReference type="ARBA" id="ARBA00022552"/>
    </source>
</evidence>
<reference evidence="13" key="1">
    <citation type="submission" date="2021-01" db="EMBL/GenBank/DDBJ databases">
        <title>Fulvivirga kasyanovii gen. nov., sp nov., a novel member of the phylum Bacteroidetes isolated from seawater in a mussel farm.</title>
        <authorList>
            <person name="Zhao L.-H."/>
            <person name="Wang Z.-J."/>
        </authorList>
    </citation>
    <scope>NUCLEOTIDE SEQUENCE</scope>
    <source>
        <strain evidence="13">29W222</strain>
    </source>
</reference>
<dbReference type="SUPFAM" id="SSF75217">
    <property type="entry name" value="alpha/beta knot"/>
    <property type="match status" value="1"/>
</dbReference>
<evidence type="ECO:0000256" key="2">
    <source>
        <dbReference type="ARBA" id="ARBA00005528"/>
    </source>
</evidence>
<name>A0A937FWV2_9BACT</name>
<keyword evidence="5 10" id="KW-0489">Methyltransferase</keyword>
<evidence type="ECO:0000313" key="14">
    <source>
        <dbReference type="Proteomes" id="UP000614216"/>
    </source>
</evidence>
<dbReference type="NCBIfam" id="NF008702">
    <property type="entry name" value="PRK11713.6-1"/>
    <property type="match status" value="1"/>
</dbReference>
<evidence type="ECO:0000256" key="10">
    <source>
        <dbReference type="PIRNR" id="PIRNR015601"/>
    </source>
</evidence>
<dbReference type="InterPro" id="IPR046886">
    <property type="entry name" value="RsmE_MTase_dom"/>
</dbReference>
<evidence type="ECO:0000259" key="12">
    <source>
        <dbReference type="Pfam" id="PF20260"/>
    </source>
</evidence>
<dbReference type="GO" id="GO:0070475">
    <property type="term" value="P:rRNA base methylation"/>
    <property type="evidence" value="ECO:0007669"/>
    <property type="project" value="TreeGrafter"/>
</dbReference>
<dbReference type="EMBL" id="JAEUGD010000019">
    <property type="protein sequence ID" value="MBL6445851.1"/>
    <property type="molecule type" value="Genomic_DNA"/>
</dbReference>
<dbReference type="Gene3D" id="3.40.1280.10">
    <property type="match status" value="1"/>
</dbReference>
<dbReference type="RefSeq" id="WP_202855400.1">
    <property type="nucleotide sequence ID" value="NZ_JAEUGD010000019.1"/>
</dbReference>
<comment type="caution">
    <text evidence="13">The sequence shown here is derived from an EMBL/GenBank/DDBJ whole genome shotgun (WGS) entry which is preliminary data.</text>
</comment>
<evidence type="ECO:0000256" key="3">
    <source>
        <dbReference type="ARBA" id="ARBA00022490"/>
    </source>
</evidence>
<protein>
    <recommendedName>
        <fullName evidence="10">Ribosomal RNA small subunit methyltransferase E</fullName>
        <ecNumber evidence="10">2.1.1.193</ecNumber>
    </recommendedName>
</protein>
<comment type="catalytic activity">
    <reaction evidence="9 10">
        <text>uridine(1498) in 16S rRNA + S-adenosyl-L-methionine = N(3)-methyluridine(1498) in 16S rRNA + S-adenosyl-L-homocysteine + H(+)</text>
        <dbReference type="Rhea" id="RHEA:42920"/>
        <dbReference type="Rhea" id="RHEA-COMP:10283"/>
        <dbReference type="Rhea" id="RHEA-COMP:10284"/>
        <dbReference type="ChEBI" id="CHEBI:15378"/>
        <dbReference type="ChEBI" id="CHEBI:57856"/>
        <dbReference type="ChEBI" id="CHEBI:59789"/>
        <dbReference type="ChEBI" id="CHEBI:65315"/>
        <dbReference type="ChEBI" id="CHEBI:74502"/>
        <dbReference type="EC" id="2.1.1.193"/>
    </reaction>
</comment>
<keyword evidence="3 10" id="KW-0963">Cytoplasm</keyword>
<evidence type="ECO:0000259" key="11">
    <source>
        <dbReference type="Pfam" id="PF04452"/>
    </source>
</evidence>